<dbReference type="CDD" id="cd02064">
    <property type="entry name" value="FAD_synthetase_N"/>
    <property type="match status" value="1"/>
</dbReference>
<dbReference type="InterPro" id="IPR015865">
    <property type="entry name" value="Riboflavin_kinase_bac/euk"/>
</dbReference>
<dbReference type="PIRSF" id="PIRSF004491">
    <property type="entry name" value="FAD_Synth"/>
    <property type="match status" value="1"/>
</dbReference>
<dbReference type="GO" id="GO:0005524">
    <property type="term" value="F:ATP binding"/>
    <property type="evidence" value="ECO:0007669"/>
    <property type="project" value="UniProtKB-UniRule"/>
</dbReference>
<gene>
    <name evidence="16" type="primary">ribF</name>
    <name evidence="16" type="ORF">CGS46_02520</name>
</gene>
<dbReference type="SUPFAM" id="SSF82114">
    <property type="entry name" value="Riboflavin kinase-like"/>
    <property type="match status" value="1"/>
</dbReference>
<evidence type="ECO:0000256" key="11">
    <source>
        <dbReference type="ARBA" id="ARBA00023268"/>
    </source>
</evidence>
<keyword evidence="10 14" id="KW-0067">ATP-binding</keyword>
<keyword evidence="5 14" id="KW-0808">Transferase</keyword>
<dbReference type="SMART" id="SM00904">
    <property type="entry name" value="Flavokinase"/>
    <property type="match status" value="1"/>
</dbReference>
<evidence type="ECO:0000256" key="12">
    <source>
        <dbReference type="ARBA" id="ARBA00047880"/>
    </source>
</evidence>
<protein>
    <recommendedName>
        <fullName evidence="14">Riboflavin biosynthesis protein</fullName>
    </recommendedName>
    <domain>
        <recommendedName>
            <fullName evidence="14">Riboflavin kinase</fullName>
            <ecNumber evidence="14">2.7.1.26</ecNumber>
        </recommendedName>
        <alternativeName>
            <fullName evidence="14">Flavokinase</fullName>
        </alternativeName>
    </domain>
    <domain>
        <recommendedName>
            <fullName evidence="14">FMN adenylyltransferase</fullName>
            <ecNumber evidence="14">2.7.7.2</ecNumber>
        </recommendedName>
        <alternativeName>
            <fullName evidence="14">FAD pyrophosphorylase</fullName>
        </alternativeName>
        <alternativeName>
            <fullName evidence="14">FAD synthase</fullName>
        </alternativeName>
    </domain>
</protein>
<keyword evidence="17" id="KW-1185">Reference proteome</keyword>
<dbReference type="Pfam" id="PF06574">
    <property type="entry name" value="FAD_syn"/>
    <property type="match status" value="1"/>
</dbReference>
<keyword evidence="3 14" id="KW-0285">Flavoprotein</keyword>
<organism evidence="16 17">
    <name type="scientific">Faecalibacterium langellae</name>
    <dbReference type="NCBI Taxonomy" id="3435293"/>
    <lineage>
        <taxon>Bacteria</taxon>
        <taxon>Bacillati</taxon>
        <taxon>Bacillota</taxon>
        <taxon>Clostridia</taxon>
        <taxon>Eubacteriales</taxon>
        <taxon>Oscillospiraceae</taxon>
        <taxon>Faecalibacterium</taxon>
    </lineage>
</organism>
<dbReference type="Pfam" id="PF01687">
    <property type="entry name" value="Flavokinase"/>
    <property type="match status" value="1"/>
</dbReference>
<evidence type="ECO:0000256" key="10">
    <source>
        <dbReference type="ARBA" id="ARBA00022840"/>
    </source>
</evidence>
<dbReference type="AlphaFoldDB" id="A0A2A6ZDS2"/>
<dbReference type="Gene3D" id="2.40.30.30">
    <property type="entry name" value="Riboflavin kinase-like"/>
    <property type="match status" value="1"/>
</dbReference>
<evidence type="ECO:0000256" key="6">
    <source>
        <dbReference type="ARBA" id="ARBA00022695"/>
    </source>
</evidence>
<keyword evidence="6 14" id="KW-0548">Nucleotidyltransferase</keyword>
<dbReference type="SUPFAM" id="SSF52374">
    <property type="entry name" value="Nucleotidylyl transferase"/>
    <property type="match status" value="1"/>
</dbReference>
<dbReference type="EC" id="2.7.1.26" evidence="14"/>
<dbReference type="Proteomes" id="UP000220752">
    <property type="component" value="Unassembled WGS sequence"/>
</dbReference>
<dbReference type="GO" id="GO:0009398">
    <property type="term" value="P:FMN biosynthetic process"/>
    <property type="evidence" value="ECO:0007669"/>
    <property type="project" value="UniProtKB-UniRule"/>
</dbReference>
<dbReference type="InterPro" id="IPR002606">
    <property type="entry name" value="Riboflavin_kinase_bac"/>
</dbReference>
<dbReference type="EC" id="2.7.7.2" evidence="14"/>
<keyword evidence="7 14" id="KW-0547">Nucleotide-binding</keyword>
<dbReference type="GO" id="GO:0003919">
    <property type="term" value="F:FMN adenylyltransferase activity"/>
    <property type="evidence" value="ECO:0007669"/>
    <property type="project" value="UniProtKB-UniRule"/>
</dbReference>
<comment type="similarity">
    <text evidence="14">Belongs to the ribF family.</text>
</comment>
<evidence type="ECO:0000256" key="3">
    <source>
        <dbReference type="ARBA" id="ARBA00022630"/>
    </source>
</evidence>
<keyword evidence="4 14" id="KW-0288">FMN</keyword>
<dbReference type="Gene3D" id="3.40.50.620">
    <property type="entry name" value="HUPs"/>
    <property type="match status" value="1"/>
</dbReference>
<dbReference type="GO" id="GO:0009231">
    <property type="term" value="P:riboflavin biosynthetic process"/>
    <property type="evidence" value="ECO:0007669"/>
    <property type="project" value="InterPro"/>
</dbReference>
<evidence type="ECO:0000256" key="2">
    <source>
        <dbReference type="ARBA" id="ARBA00005201"/>
    </source>
</evidence>
<comment type="pathway">
    <text evidence="1 14">Cofactor biosynthesis; FAD biosynthesis; FAD from FMN: step 1/1.</text>
</comment>
<keyword evidence="8 14" id="KW-0418">Kinase</keyword>
<comment type="caution">
    <text evidence="16">The sequence shown here is derived from an EMBL/GenBank/DDBJ whole genome shotgun (WGS) entry which is preliminary data.</text>
</comment>
<evidence type="ECO:0000313" key="17">
    <source>
        <dbReference type="Proteomes" id="UP000220752"/>
    </source>
</evidence>
<proteinExistence type="inferred from homology"/>
<comment type="pathway">
    <text evidence="2 14">Cofactor biosynthesis; FMN biosynthesis; FMN from riboflavin (ATP route): step 1/1.</text>
</comment>
<evidence type="ECO:0000259" key="15">
    <source>
        <dbReference type="SMART" id="SM00904"/>
    </source>
</evidence>
<dbReference type="InterPro" id="IPR023468">
    <property type="entry name" value="Riboflavin_kinase"/>
</dbReference>
<keyword evidence="9 14" id="KW-0274">FAD</keyword>
<keyword evidence="11" id="KW-0511">Multifunctional enzyme</keyword>
<dbReference type="InterPro" id="IPR015864">
    <property type="entry name" value="FAD_synthase"/>
</dbReference>
<reference evidence="16 17" key="1">
    <citation type="journal article" date="2017" name="Front. Microbiol.">
        <title>New Insights into the Diversity of the Genus Faecalibacterium.</title>
        <authorList>
            <person name="Benevides L."/>
            <person name="Burman S."/>
            <person name="Martin R."/>
            <person name="Robert V."/>
            <person name="Thomas M."/>
            <person name="Miquel S."/>
            <person name="Chain F."/>
            <person name="Sokol H."/>
            <person name="Bermudez-Humaran L.G."/>
            <person name="Morrison M."/>
            <person name="Langella P."/>
            <person name="Azevedo V.A."/>
            <person name="Chatel J.M."/>
            <person name="Soares S."/>
        </authorList>
    </citation>
    <scope>NUCLEOTIDE SEQUENCE [LARGE SCALE GENOMIC DNA]</scope>
    <source>
        <strain evidence="17">CNCM I-4540</strain>
    </source>
</reference>
<dbReference type="PANTHER" id="PTHR22749">
    <property type="entry name" value="RIBOFLAVIN KINASE/FMN ADENYLYLTRANSFERASE"/>
    <property type="match status" value="1"/>
</dbReference>
<dbReference type="GO" id="GO:0008531">
    <property type="term" value="F:riboflavin kinase activity"/>
    <property type="evidence" value="ECO:0007669"/>
    <property type="project" value="UniProtKB-UniRule"/>
</dbReference>
<dbReference type="UniPathway" id="UPA00277">
    <property type="reaction ID" value="UER00407"/>
</dbReference>
<evidence type="ECO:0000256" key="14">
    <source>
        <dbReference type="PIRNR" id="PIRNR004491"/>
    </source>
</evidence>
<name>A0A2A6ZDS2_9FIRM</name>
<evidence type="ECO:0000256" key="4">
    <source>
        <dbReference type="ARBA" id="ARBA00022643"/>
    </source>
</evidence>
<dbReference type="UniPathway" id="UPA00276">
    <property type="reaction ID" value="UER00406"/>
</dbReference>
<dbReference type="PANTHER" id="PTHR22749:SF6">
    <property type="entry name" value="RIBOFLAVIN KINASE"/>
    <property type="match status" value="1"/>
</dbReference>
<evidence type="ECO:0000256" key="7">
    <source>
        <dbReference type="ARBA" id="ARBA00022741"/>
    </source>
</evidence>
<evidence type="ECO:0000313" key="16">
    <source>
        <dbReference type="EMBL" id="PDX59491.1"/>
    </source>
</evidence>
<accession>A0A2A6ZDS2</accession>
<comment type="catalytic activity">
    <reaction evidence="12 14">
        <text>riboflavin + ATP = FMN + ADP + H(+)</text>
        <dbReference type="Rhea" id="RHEA:14357"/>
        <dbReference type="ChEBI" id="CHEBI:15378"/>
        <dbReference type="ChEBI" id="CHEBI:30616"/>
        <dbReference type="ChEBI" id="CHEBI:57986"/>
        <dbReference type="ChEBI" id="CHEBI:58210"/>
        <dbReference type="ChEBI" id="CHEBI:456216"/>
        <dbReference type="EC" id="2.7.1.26"/>
    </reaction>
</comment>
<comment type="catalytic activity">
    <reaction evidence="13 14">
        <text>FMN + ATP + H(+) = FAD + diphosphate</text>
        <dbReference type="Rhea" id="RHEA:17237"/>
        <dbReference type="ChEBI" id="CHEBI:15378"/>
        <dbReference type="ChEBI" id="CHEBI:30616"/>
        <dbReference type="ChEBI" id="CHEBI:33019"/>
        <dbReference type="ChEBI" id="CHEBI:57692"/>
        <dbReference type="ChEBI" id="CHEBI:58210"/>
        <dbReference type="EC" id="2.7.7.2"/>
    </reaction>
</comment>
<dbReference type="NCBIfam" id="TIGR00083">
    <property type="entry name" value="ribF"/>
    <property type="match status" value="1"/>
</dbReference>
<sequence>MQIISQFAPLPLAQPEKGTAVAMGFFDGIHIGHRAVIESAVQWAKEHDAAPAVFTFKLPMVNKMKGKRLLSTADKHALIASLGVEYYLTPDFEEIKGLTPEQFVLGIVRDCNARALVCGENFTFGAKAAGNPELLRTLCAPLGVEVIVVPMAQFEEKPVSSTRIRTALEGGDIPAANAMLGMPYAIRFEVQHGAGLGHTLGVPTINQLYPEGFQLPRSGIYITRTRIGGVWYPSATGLGSRPTVNDDATKVTCETFIPGFSGDLYGTDPVVEFHAYLSPSKKFDTLDELRACINNAAKRAQEYFV</sequence>
<dbReference type="InterPro" id="IPR014729">
    <property type="entry name" value="Rossmann-like_a/b/a_fold"/>
</dbReference>
<evidence type="ECO:0000256" key="8">
    <source>
        <dbReference type="ARBA" id="ARBA00022777"/>
    </source>
</evidence>
<evidence type="ECO:0000256" key="9">
    <source>
        <dbReference type="ARBA" id="ARBA00022827"/>
    </source>
</evidence>
<feature type="domain" description="Riboflavin kinase" evidence="15">
    <location>
        <begin position="179"/>
        <end position="305"/>
    </location>
</feature>
<dbReference type="InterPro" id="IPR023465">
    <property type="entry name" value="Riboflavin_kinase_dom_sf"/>
</dbReference>
<evidence type="ECO:0000256" key="5">
    <source>
        <dbReference type="ARBA" id="ARBA00022679"/>
    </source>
</evidence>
<evidence type="ECO:0000256" key="13">
    <source>
        <dbReference type="ARBA" id="ARBA00049494"/>
    </source>
</evidence>
<dbReference type="GO" id="GO:0006747">
    <property type="term" value="P:FAD biosynthetic process"/>
    <property type="evidence" value="ECO:0007669"/>
    <property type="project" value="UniProtKB-UniRule"/>
</dbReference>
<evidence type="ECO:0000256" key="1">
    <source>
        <dbReference type="ARBA" id="ARBA00004726"/>
    </source>
</evidence>
<dbReference type="EMBL" id="NMTQ01000013">
    <property type="protein sequence ID" value="PDX59491.1"/>
    <property type="molecule type" value="Genomic_DNA"/>
</dbReference>